<accession>A0A8C4X144</accession>
<organism evidence="4 5">
    <name type="scientific">Eptatretus burgeri</name>
    <name type="common">Inshore hagfish</name>
    <dbReference type="NCBI Taxonomy" id="7764"/>
    <lineage>
        <taxon>Eukaryota</taxon>
        <taxon>Metazoa</taxon>
        <taxon>Chordata</taxon>
        <taxon>Craniata</taxon>
        <taxon>Vertebrata</taxon>
        <taxon>Cyclostomata</taxon>
        <taxon>Myxini</taxon>
        <taxon>Myxiniformes</taxon>
        <taxon>Myxinidae</taxon>
        <taxon>Eptatretinae</taxon>
        <taxon>Eptatretus</taxon>
    </lineage>
</organism>
<sequence>MSDCINGCNCVRQCQCGCIICNAFPGRELISAGTMHTTLTTRLAVVATFMVLALPSNSAPANGSERLTVEHLSPTDVPSERTVPAVRRMRRAHHSANLLRLALARRVLSLHRAAQQPLMAFTQRSAEQPIVVLHSSSSSQERIQPEMIAIASVEGCWDQHLRHRFSVGDAWRRLHRGWLPLLCQCIANSKVHCTGNVQEALSWVHGHRCQTRQVSPSKRWKISDRQVLTIFVYLISSHTNIKQMLKHVR</sequence>
<evidence type="ECO:0000313" key="4">
    <source>
        <dbReference type="Ensembl" id="ENSEBUP00000025014.1"/>
    </source>
</evidence>
<dbReference type="GO" id="GO:0005576">
    <property type="term" value="C:extracellular region"/>
    <property type="evidence" value="ECO:0007669"/>
    <property type="project" value="InterPro"/>
</dbReference>
<keyword evidence="5" id="KW-1185">Reference proteome</keyword>
<dbReference type="Ensembl" id="ENSEBUT00000025589.1">
    <property type="protein sequence ID" value="ENSEBUP00000025014.1"/>
    <property type="gene ID" value="ENSEBUG00000015444.1"/>
</dbReference>
<evidence type="ECO:0000256" key="1">
    <source>
        <dbReference type="ARBA" id="ARBA00023157"/>
    </source>
</evidence>
<reference evidence="4" key="2">
    <citation type="submission" date="2025-09" db="UniProtKB">
        <authorList>
            <consortium name="Ensembl"/>
        </authorList>
    </citation>
    <scope>IDENTIFICATION</scope>
</reference>
<keyword evidence="2" id="KW-0325">Glycoprotein</keyword>
<dbReference type="Proteomes" id="UP000694388">
    <property type="component" value="Unplaced"/>
</dbReference>
<protein>
    <recommendedName>
        <fullName evidence="3">Fibronectin type-I domain-containing protein</fullName>
    </recommendedName>
</protein>
<evidence type="ECO:0000256" key="2">
    <source>
        <dbReference type="ARBA" id="ARBA00023180"/>
    </source>
</evidence>
<reference evidence="4" key="1">
    <citation type="submission" date="2025-08" db="UniProtKB">
        <authorList>
            <consortium name="Ensembl"/>
        </authorList>
    </citation>
    <scope>IDENTIFICATION</scope>
</reference>
<dbReference type="InterPro" id="IPR000083">
    <property type="entry name" value="Fibronectin_type1"/>
</dbReference>
<keyword evidence="1" id="KW-1015">Disulfide bond</keyword>
<evidence type="ECO:0000259" key="3">
    <source>
        <dbReference type="PROSITE" id="PS01253"/>
    </source>
</evidence>
<feature type="domain" description="Fibronectin type-I" evidence="3">
    <location>
        <begin position="156"/>
        <end position="193"/>
    </location>
</feature>
<dbReference type="Gene3D" id="2.10.70.10">
    <property type="entry name" value="Complement Module, domain 1"/>
    <property type="match status" value="1"/>
</dbReference>
<name>A0A8C4X144_EPTBU</name>
<evidence type="ECO:0000313" key="5">
    <source>
        <dbReference type="Proteomes" id="UP000694388"/>
    </source>
</evidence>
<dbReference type="PROSITE" id="PS01253">
    <property type="entry name" value="FN1_1"/>
    <property type="match status" value="1"/>
</dbReference>
<dbReference type="AlphaFoldDB" id="A0A8C4X144"/>
<dbReference type="SUPFAM" id="SSF57603">
    <property type="entry name" value="FnI-like domain"/>
    <property type="match status" value="1"/>
</dbReference>
<proteinExistence type="predicted"/>